<dbReference type="EMBL" id="GBXM01029870">
    <property type="protein sequence ID" value="JAH78707.1"/>
    <property type="molecule type" value="Transcribed_RNA"/>
</dbReference>
<organism evidence="1">
    <name type="scientific">Anguilla anguilla</name>
    <name type="common">European freshwater eel</name>
    <name type="synonym">Muraena anguilla</name>
    <dbReference type="NCBI Taxonomy" id="7936"/>
    <lineage>
        <taxon>Eukaryota</taxon>
        <taxon>Metazoa</taxon>
        <taxon>Chordata</taxon>
        <taxon>Craniata</taxon>
        <taxon>Vertebrata</taxon>
        <taxon>Euteleostomi</taxon>
        <taxon>Actinopterygii</taxon>
        <taxon>Neopterygii</taxon>
        <taxon>Teleostei</taxon>
        <taxon>Anguilliformes</taxon>
        <taxon>Anguillidae</taxon>
        <taxon>Anguilla</taxon>
    </lineage>
</organism>
<proteinExistence type="predicted"/>
<evidence type="ECO:0000313" key="1">
    <source>
        <dbReference type="EMBL" id="JAH78707.1"/>
    </source>
</evidence>
<dbReference type="AlphaFoldDB" id="A0A0E9VKV3"/>
<accession>A0A0E9VKV3</accession>
<reference evidence="1" key="2">
    <citation type="journal article" date="2015" name="Fish Shellfish Immunol.">
        <title>Early steps in the European eel (Anguilla anguilla)-Vibrio vulnificus interaction in the gills: Role of the RtxA13 toxin.</title>
        <authorList>
            <person name="Callol A."/>
            <person name="Pajuelo D."/>
            <person name="Ebbesson L."/>
            <person name="Teles M."/>
            <person name="MacKenzie S."/>
            <person name="Amaro C."/>
        </authorList>
    </citation>
    <scope>NUCLEOTIDE SEQUENCE</scope>
</reference>
<protein>
    <submittedName>
        <fullName evidence="1">Uncharacterized protein</fullName>
    </submittedName>
</protein>
<name>A0A0E9VKV3_ANGAN</name>
<reference evidence="1" key="1">
    <citation type="submission" date="2014-11" db="EMBL/GenBank/DDBJ databases">
        <authorList>
            <person name="Amaro Gonzalez C."/>
        </authorList>
    </citation>
    <scope>NUCLEOTIDE SEQUENCE</scope>
</reference>
<sequence>MFLSTILVRIIRSAAENKSINEAYVSPIK</sequence>